<reference evidence="8 9" key="1">
    <citation type="submission" date="2017-09" db="EMBL/GenBank/DDBJ databases">
        <title>Depth-based differentiation of microbial function through sediment-hosted aquifers and enrichment of novel symbionts in the deep terrestrial subsurface.</title>
        <authorList>
            <person name="Probst A.J."/>
            <person name="Ladd B."/>
            <person name="Jarett J.K."/>
            <person name="Geller-Mcgrath D.E."/>
            <person name="Sieber C.M."/>
            <person name="Emerson J.B."/>
            <person name="Anantharaman K."/>
            <person name="Thomas B.C."/>
            <person name="Malmstrom R."/>
            <person name="Stieglmeier M."/>
            <person name="Klingl A."/>
            <person name="Woyke T."/>
            <person name="Ryan C.M."/>
            <person name="Banfield J.F."/>
        </authorList>
    </citation>
    <scope>NUCLEOTIDE SEQUENCE [LARGE SCALE GENOMIC DNA]</scope>
    <source>
        <strain evidence="8">CG17_big_fil_post_rev_8_21_14_2_50_48_46</strain>
    </source>
</reference>
<accession>A0A2M7GBY9</accession>
<evidence type="ECO:0000256" key="5">
    <source>
        <dbReference type="ARBA" id="ARBA00023136"/>
    </source>
</evidence>
<evidence type="ECO:0000256" key="6">
    <source>
        <dbReference type="SAM" id="Phobius"/>
    </source>
</evidence>
<feature type="transmembrane region" description="Helical" evidence="6">
    <location>
        <begin position="124"/>
        <end position="143"/>
    </location>
</feature>
<evidence type="ECO:0000313" key="9">
    <source>
        <dbReference type="Proteomes" id="UP000231019"/>
    </source>
</evidence>
<protein>
    <submittedName>
        <fullName evidence="8">Sodium:proton antiporter</fullName>
    </submittedName>
</protein>
<feature type="transmembrane region" description="Helical" evidence="6">
    <location>
        <begin position="186"/>
        <end position="208"/>
    </location>
</feature>
<feature type="transmembrane region" description="Helical" evidence="6">
    <location>
        <begin position="611"/>
        <end position="635"/>
    </location>
</feature>
<organism evidence="8 9">
    <name type="scientific">bacterium (Candidatus Blackallbacteria) CG17_big_fil_post_rev_8_21_14_2_50_48_46</name>
    <dbReference type="NCBI Taxonomy" id="2014261"/>
    <lineage>
        <taxon>Bacteria</taxon>
        <taxon>Candidatus Blackallbacteria</taxon>
    </lineage>
</organism>
<evidence type="ECO:0000256" key="3">
    <source>
        <dbReference type="ARBA" id="ARBA00022692"/>
    </source>
</evidence>
<comment type="subcellular location">
    <subcellularLocation>
        <location evidence="1">Cell membrane</location>
        <topology evidence="1">Multi-pass membrane protein</topology>
    </subcellularLocation>
</comment>
<feature type="transmembrane region" description="Helical" evidence="6">
    <location>
        <begin position="536"/>
        <end position="561"/>
    </location>
</feature>
<proteinExistence type="predicted"/>
<dbReference type="InterPro" id="IPR018461">
    <property type="entry name" value="Na/H_Antiport_NhaC-like_C"/>
</dbReference>
<evidence type="ECO:0000256" key="4">
    <source>
        <dbReference type="ARBA" id="ARBA00022989"/>
    </source>
</evidence>
<sequence>MANRRLKTILTLGIFFLVCFFLWKAKPDQEYLRVQQFKLLLDKEFAHLLKNTPQRTLTLEPGTVLPETEMMDQARKMLKKHNAALKQVNGAPLRIKLKLIEQGGQMALETTPQKGAAHLETRTATTWLSVLPPLVAVVLALLLHRLVLALFIGLLLGSFIFQGFHPLPSLLETFGNYLWHAVSDSFHVKVVLFAAVLVGMVGVMNACGGTRGIVDVFRKYTGNRRSAQMIASLMGICIFFDDYANSFIIGGTMRPVTDKLKISREKLAYIVDSTAAPVAGLAIISTWIGYEVGLFQEVLTSLDLKISGYSAFLSALPFRFYCIFTLVLVFIVVWTRRDFGPMYHAERRALEHGLVIRDGATPMTSGAMGNLESREDIPARWVNAVLPVVLVIGMTIVGLYVSGGGWAKFQANPANLFSFQVLSDSFSGADSASVLLLASLAGSALAILLALSQRLLSFKETFLAWGKGVSSVWLACLILVVAWGLNGVSQDLGTASFLVSIFKDSVHPIWIPMLIFLLAAAIAFSTGSSWSTMAILIPMAVPLAYELGGVPLMLIAMGAVLDGSIFGDHCSPLADTTILSSMACSSGHLDHVRTQLPYALLGMGMATAMGYLPAALGLMPIFSIGVGTGLMILIVRLIGRNPEEGLFSPPPVTAQPNLPGHEPVVTRRYSLE</sequence>
<feature type="transmembrane region" description="Helical" evidence="6">
    <location>
        <begin position="463"/>
        <end position="485"/>
    </location>
</feature>
<feature type="transmembrane region" description="Helical" evidence="6">
    <location>
        <begin position="310"/>
        <end position="334"/>
    </location>
</feature>
<keyword evidence="3 6" id="KW-0812">Transmembrane</keyword>
<dbReference type="EMBL" id="PFFQ01000004">
    <property type="protein sequence ID" value="PIW19453.1"/>
    <property type="molecule type" value="Genomic_DNA"/>
</dbReference>
<feature type="transmembrane region" description="Helical" evidence="6">
    <location>
        <begin position="432"/>
        <end position="451"/>
    </location>
</feature>
<keyword evidence="4 6" id="KW-1133">Transmembrane helix</keyword>
<feature type="transmembrane region" description="Helical" evidence="6">
    <location>
        <begin position="267"/>
        <end position="290"/>
    </location>
</feature>
<dbReference type="Pfam" id="PF03553">
    <property type="entry name" value="Na_H_antiporter"/>
    <property type="match status" value="1"/>
</dbReference>
<gene>
    <name evidence="8" type="ORF">COW36_01040</name>
</gene>
<evidence type="ECO:0000313" key="8">
    <source>
        <dbReference type="EMBL" id="PIW19453.1"/>
    </source>
</evidence>
<feature type="transmembrane region" description="Helical" evidence="6">
    <location>
        <begin position="381"/>
        <end position="401"/>
    </location>
</feature>
<dbReference type="PANTHER" id="PTHR43478">
    <property type="entry name" value="NA+/H+ ANTIPORTER-RELATED"/>
    <property type="match status" value="1"/>
</dbReference>
<dbReference type="PANTHER" id="PTHR43478:SF1">
    <property type="entry name" value="NA+_H+ ANTIPORTER NHAC-LIKE C-TERMINAL DOMAIN-CONTAINING PROTEIN"/>
    <property type="match status" value="1"/>
</dbReference>
<feature type="transmembrane region" description="Helical" evidence="6">
    <location>
        <begin position="148"/>
        <end position="166"/>
    </location>
</feature>
<name>A0A2M7GBY9_9BACT</name>
<feature type="transmembrane region" description="Helical" evidence="6">
    <location>
        <begin position="505"/>
        <end position="524"/>
    </location>
</feature>
<keyword evidence="2" id="KW-1003">Cell membrane</keyword>
<dbReference type="GO" id="GO:0005886">
    <property type="term" value="C:plasma membrane"/>
    <property type="evidence" value="ECO:0007669"/>
    <property type="project" value="UniProtKB-SubCell"/>
</dbReference>
<evidence type="ECO:0000256" key="1">
    <source>
        <dbReference type="ARBA" id="ARBA00004651"/>
    </source>
</evidence>
<dbReference type="AlphaFoldDB" id="A0A2M7GBY9"/>
<keyword evidence="5 6" id="KW-0472">Membrane</keyword>
<evidence type="ECO:0000259" key="7">
    <source>
        <dbReference type="Pfam" id="PF03553"/>
    </source>
</evidence>
<feature type="domain" description="Na+/H+ antiporter NhaC-like C-terminal" evidence="7">
    <location>
        <begin position="283"/>
        <end position="609"/>
    </location>
</feature>
<comment type="caution">
    <text evidence="8">The sequence shown here is derived from an EMBL/GenBank/DDBJ whole genome shotgun (WGS) entry which is preliminary data.</text>
</comment>
<evidence type="ECO:0000256" key="2">
    <source>
        <dbReference type="ARBA" id="ARBA00022475"/>
    </source>
</evidence>
<dbReference type="Proteomes" id="UP000231019">
    <property type="component" value="Unassembled WGS sequence"/>
</dbReference>